<dbReference type="Proteomes" id="UP000499080">
    <property type="component" value="Unassembled WGS sequence"/>
</dbReference>
<sequence length="184" mass="20996">MTASEDFDLMRFYIFSPDLDRPISTSLWRVLPLSADKVLNAVDEAFQSNEELHLDETLWMEITTIRHPTMLAKSAKLFDGQFIVGWLLQQGTSSNRIPIGSKLMSIRHPSLSIITIASMSFLPMSLSKLPNCFGLSEKKIYFPHLFNVHEEQTHVGPLPNQHFYCTDSMSPFYTSRIHGLECQS</sequence>
<protein>
    <submittedName>
        <fullName evidence="1">Uncharacterized protein</fullName>
    </submittedName>
</protein>
<dbReference type="GO" id="GO:0003676">
    <property type="term" value="F:nucleic acid binding"/>
    <property type="evidence" value="ECO:0007669"/>
    <property type="project" value="InterPro"/>
</dbReference>
<evidence type="ECO:0000313" key="2">
    <source>
        <dbReference type="Proteomes" id="UP000499080"/>
    </source>
</evidence>
<gene>
    <name evidence="1" type="ORF">AVEN_198498_1</name>
</gene>
<comment type="caution">
    <text evidence="1">The sequence shown here is derived from an EMBL/GenBank/DDBJ whole genome shotgun (WGS) entry which is preliminary data.</text>
</comment>
<name>A0A4Y2JNL6_ARAVE</name>
<dbReference type="Gene3D" id="3.30.420.10">
    <property type="entry name" value="Ribonuclease H-like superfamily/Ribonuclease H"/>
    <property type="match status" value="1"/>
</dbReference>
<proteinExistence type="predicted"/>
<dbReference type="SUPFAM" id="SSF53098">
    <property type="entry name" value="Ribonuclease H-like"/>
    <property type="match status" value="1"/>
</dbReference>
<dbReference type="EMBL" id="BGPR01003667">
    <property type="protein sequence ID" value="GBM91029.1"/>
    <property type="molecule type" value="Genomic_DNA"/>
</dbReference>
<dbReference type="AlphaFoldDB" id="A0A4Y2JNL6"/>
<dbReference type="InterPro" id="IPR036397">
    <property type="entry name" value="RNaseH_sf"/>
</dbReference>
<dbReference type="InterPro" id="IPR012337">
    <property type="entry name" value="RNaseH-like_sf"/>
</dbReference>
<reference evidence="1 2" key="1">
    <citation type="journal article" date="2019" name="Sci. Rep.">
        <title>Orb-weaving spider Araneus ventricosus genome elucidates the spidroin gene catalogue.</title>
        <authorList>
            <person name="Kono N."/>
            <person name="Nakamura H."/>
            <person name="Ohtoshi R."/>
            <person name="Moran D.A.P."/>
            <person name="Shinohara A."/>
            <person name="Yoshida Y."/>
            <person name="Fujiwara M."/>
            <person name="Mori M."/>
            <person name="Tomita M."/>
            <person name="Arakawa K."/>
        </authorList>
    </citation>
    <scope>NUCLEOTIDE SEQUENCE [LARGE SCALE GENOMIC DNA]</scope>
</reference>
<evidence type="ECO:0000313" key="1">
    <source>
        <dbReference type="EMBL" id="GBM91029.1"/>
    </source>
</evidence>
<accession>A0A4Y2JNL6</accession>
<organism evidence="1 2">
    <name type="scientific">Araneus ventricosus</name>
    <name type="common">Orbweaver spider</name>
    <name type="synonym">Epeira ventricosa</name>
    <dbReference type="NCBI Taxonomy" id="182803"/>
    <lineage>
        <taxon>Eukaryota</taxon>
        <taxon>Metazoa</taxon>
        <taxon>Ecdysozoa</taxon>
        <taxon>Arthropoda</taxon>
        <taxon>Chelicerata</taxon>
        <taxon>Arachnida</taxon>
        <taxon>Araneae</taxon>
        <taxon>Araneomorphae</taxon>
        <taxon>Entelegynae</taxon>
        <taxon>Araneoidea</taxon>
        <taxon>Araneidae</taxon>
        <taxon>Araneus</taxon>
    </lineage>
</organism>
<keyword evidence="2" id="KW-1185">Reference proteome</keyword>